<comment type="caution">
    <text evidence="1">The sequence shown here is derived from an EMBL/GenBank/DDBJ whole genome shotgun (WGS) entry which is preliminary data.</text>
</comment>
<protein>
    <submittedName>
        <fullName evidence="1">DUF2953 domain-containing protein</fullName>
    </submittedName>
</protein>
<dbReference type="Pfam" id="PF11167">
    <property type="entry name" value="DUF2953"/>
    <property type="match status" value="1"/>
</dbReference>
<dbReference type="EMBL" id="JAHLQK010000005">
    <property type="protein sequence ID" value="MBU5677530.1"/>
    <property type="molecule type" value="Genomic_DNA"/>
</dbReference>
<reference evidence="1 2" key="1">
    <citation type="submission" date="2021-06" db="EMBL/GenBank/DDBJ databases">
        <authorList>
            <person name="Sun Q."/>
            <person name="Li D."/>
        </authorList>
    </citation>
    <scope>NUCLEOTIDE SEQUENCE [LARGE SCALE GENOMIC DNA]</scope>
    <source>
        <strain evidence="1 2">MSJ-5</strain>
    </source>
</reference>
<name>A0ABS6G4V6_9FIRM</name>
<dbReference type="RefSeq" id="WP_216418336.1">
    <property type="nucleotide sequence ID" value="NZ_JAHLQK010000005.1"/>
</dbReference>
<evidence type="ECO:0000313" key="2">
    <source>
        <dbReference type="Proteomes" id="UP000779508"/>
    </source>
</evidence>
<dbReference type="InterPro" id="IPR021338">
    <property type="entry name" value="DUF2953"/>
</dbReference>
<keyword evidence="2" id="KW-1185">Reference proteome</keyword>
<proteinExistence type="predicted"/>
<gene>
    <name evidence="1" type="ORF">KQI88_13990</name>
</gene>
<dbReference type="Proteomes" id="UP000779508">
    <property type="component" value="Unassembled WGS sequence"/>
</dbReference>
<evidence type="ECO:0000313" key="1">
    <source>
        <dbReference type="EMBL" id="MBU5677530.1"/>
    </source>
</evidence>
<organism evidence="1 2">
    <name type="scientific">Alkaliphilus flagellatus</name>
    <dbReference type="NCBI Taxonomy" id="2841507"/>
    <lineage>
        <taxon>Bacteria</taxon>
        <taxon>Bacillati</taxon>
        <taxon>Bacillota</taxon>
        <taxon>Clostridia</taxon>
        <taxon>Peptostreptococcales</taxon>
        <taxon>Natronincolaceae</taxon>
        <taxon>Alkaliphilus</taxon>
    </lineage>
</organism>
<sequence length="212" mass="24235">MMGILIIIGIFLFIILYSNLKIDINFTRYHEDDVITMNFTALYGIFRHTTKIPFVDLVKGQNEIPALEVKTEVELGKNERHIGDNKSIVNIHEIEKIINKYRSLYIKYKTLITHIRKKLIISNISWVTELGTGDAAETAIITGVIWTIKLGLISLVCNRYNSLDIFVNVVPNYNIKTFKTSIDCIFRIKLGHIINAGLKTLLVKIKDGVKNE</sequence>
<accession>A0ABS6G4V6</accession>